<feature type="region of interest" description="Disordered" evidence="1">
    <location>
        <begin position="249"/>
        <end position="271"/>
    </location>
</feature>
<organism evidence="2 3">
    <name type="scientific">Marinobacter segnicrescens</name>
    <dbReference type="NCBI Taxonomy" id="430453"/>
    <lineage>
        <taxon>Bacteria</taxon>
        <taxon>Pseudomonadati</taxon>
        <taxon>Pseudomonadota</taxon>
        <taxon>Gammaproteobacteria</taxon>
        <taxon>Pseudomonadales</taxon>
        <taxon>Marinobacteraceae</taxon>
        <taxon>Marinobacter</taxon>
    </lineage>
</organism>
<evidence type="ECO:0000313" key="3">
    <source>
        <dbReference type="Proteomes" id="UP000198762"/>
    </source>
</evidence>
<proteinExistence type="predicted"/>
<gene>
    <name evidence="2" type="ORF">SAMN04487962_10923</name>
</gene>
<dbReference type="AlphaFoldDB" id="A0A1I0E807"/>
<reference evidence="3" key="1">
    <citation type="submission" date="2016-10" db="EMBL/GenBank/DDBJ databases">
        <authorList>
            <person name="Varghese N."/>
            <person name="Submissions S."/>
        </authorList>
    </citation>
    <scope>NUCLEOTIDE SEQUENCE [LARGE SCALE GENOMIC DNA]</scope>
    <source>
        <strain evidence="3">CGMCC 1.6489</strain>
    </source>
</reference>
<dbReference type="Proteomes" id="UP000198762">
    <property type="component" value="Unassembled WGS sequence"/>
</dbReference>
<evidence type="ECO:0000313" key="2">
    <source>
        <dbReference type="EMBL" id="SET40805.1"/>
    </source>
</evidence>
<dbReference type="EMBL" id="FOHZ01000009">
    <property type="protein sequence ID" value="SET40805.1"/>
    <property type="molecule type" value="Genomic_DNA"/>
</dbReference>
<protein>
    <submittedName>
        <fullName evidence="2">Uncharacterized protein</fullName>
    </submittedName>
</protein>
<name>A0A1I0E807_9GAMM</name>
<evidence type="ECO:0000256" key="1">
    <source>
        <dbReference type="SAM" id="MobiDB-lite"/>
    </source>
</evidence>
<dbReference type="OrthoDB" id="6386629at2"/>
<dbReference type="RefSeq" id="WP_091851525.1">
    <property type="nucleotide sequence ID" value="NZ_FOHZ01000009.1"/>
</dbReference>
<keyword evidence="3" id="KW-1185">Reference proteome</keyword>
<accession>A0A1I0E807</accession>
<sequence length="271" mass="30142">MLYQDPIRIVGPLGRIYSFTRHYHGDDCFEGPRLAFHHDRAYARDHLLRLSRSVTGDPFNYRLLDVWQLVFQKPWTRPRNLSELVSDLTDKIHRGELFVYLEPNLERNIPSLLKDGPPEGEAEFLDIGVLNGPGLPMDRPRVSGPGPVNRPGTWGEDYASGLTDTVSAISSDISAEQTELYRNTSGWGNVMYPVFKPVENFGSFIGNTVGLVSALSPKGMNPKVAEYWQGIGESFRALGSKVVDAVGGDGRAAERSLPPGRGTRSNRRVYP</sequence>